<sequence>MVRFLNSVHIAVIRNCQTKLYTYKQIEKQYNGIITRQEHDEISLSMVFALLVFTSLLFVTICLIASDPGPASTAASVVWEVLAGNCRLQCRRPRTEVKGPLEQKLSGFIPQTSHTFKQAVEITHEYIDLHSHEHSPEHSSKHSPEHSLEHGPEHRPEHNLEQGPENSPEHSPGTDNAILASVSETKITASPSTPNPTQEVVAPNNQNQSENFCACETCACSLIENLFSKTKPAENMYNDFREAVLDSQYFQMLGNMYTRLVNSYPNTIEYLGEDTIDSEENFYFLKTAEGLSHKASAVSKHVEISKYHPNKGPPQAINLSATSSASNLKNLLTQPSPLSHSKTPSIANLPPVIKPILHHEKAVETHASAALTIREEPPTPTPQESSDFVSTREPQSIASIEREIKEFINNGPPERPPLYTCPTCMSRGLVCVRGCPKESLVKKMDKSKQQ</sequence>
<feature type="region of interest" description="Disordered" evidence="1">
    <location>
        <begin position="130"/>
        <end position="176"/>
    </location>
</feature>
<feature type="compositionally biased region" description="Polar residues" evidence="1">
    <location>
        <begin position="383"/>
        <end position="395"/>
    </location>
</feature>
<dbReference type="AlphaFoldDB" id="A0A8S0Z1Q4"/>
<comment type="caution">
    <text evidence="3">The sequence shown here is derived from an EMBL/GenBank/DDBJ whole genome shotgun (WGS) entry which is preliminary data.</text>
</comment>
<evidence type="ECO:0000313" key="4">
    <source>
        <dbReference type="Proteomes" id="UP000494256"/>
    </source>
</evidence>
<feature type="region of interest" description="Disordered" evidence="1">
    <location>
        <begin position="371"/>
        <end position="395"/>
    </location>
</feature>
<dbReference type="OrthoDB" id="3967at2759"/>
<evidence type="ECO:0000313" key="3">
    <source>
        <dbReference type="EMBL" id="CAB3226913.1"/>
    </source>
</evidence>
<reference evidence="3 4" key="1">
    <citation type="submission" date="2020-04" db="EMBL/GenBank/DDBJ databases">
        <authorList>
            <person name="Wallbank WR R."/>
            <person name="Pardo Diaz C."/>
            <person name="Kozak K."/>
            <person name="Martin S."/>
            <person name="Jiggins C."/>
            <person name="Moest M."/>
            <person name="Warren A I."/>
            <person name="Byers J.R.P. K."/>
            <person name="Montejo-Kovacevich G."/>
            <person name="Yen C E."/>
        </authorList>
    </citation>
    <scope>NUCLEOTIDE SEQUENCE [LARGE SCALE GENOMIC DNA]</scope>
</reference>
<evidence type="ECO:0000256" key="1">
    <source>
        <dbReference type="SAM" id="MobiDB-lite"/>
    </source>
</evidence>
<keyword evidence="2" id="KW-0812">Transmembrane</keyword>
<feature type="compositionally biased region" description="Basic and acidic residues" evidence="1">
    <location>
        <begin position="130"/>
        <end position="160"/>
    </location>
</feature>
<proteinExistence type="predicted"/>
<protein>
    <submittedName>
        <fullName evidence="3">Uncharacterized protein</fullName>
    </submittedName>
</protein>
<evidence type="ECO:0000256" key="2">
    <source>
        <dbReference type="SAM" id="Phobius"/>
    </source>
</evidence>
<gene>
    <name evidence="3" type="ORF">APLA_LOCUS2752</name>
</gene>
<keyword evidence="2" id="KW-1133">Transmembrane helix</keyword>
<feature type="transmembrane region" description="Helical" evidence="2">
    <location>
        <begin position="44"/>
        <end position="66"/>
    </location>
</feature>
<accession>A0A8S0Z1Q4</accession>
<keyword evidence="2" id="KW-0472">Membrane</keyword>
<name>A0A8S0Z1Q4_ARCPL</name>
<dbReference type="EMBL" id="CADEBD010000275">
    <property type="protein sequence ID" value="CAB3226913.1"/>
    <property type="molecule type" value="Genomic_DNA"/>
</dbReference>
<dbReference type="Proteomes" id="UP000494256">
    <property type="component" value="Unassembled WGS sequence"/>
</dbReference>
<organism evidence="3 4">
    <name type="scientific">Arctia plantaginis</name>
    <name type="common">Wood tiger moth</name>
    <name type="synonym">Phalaena plantaginis</name>
    <dbReference type="NCBI Taxonomy" id="874455"/>
    <lineage>
        <taxon>Eukaryota</taxon>
        <taxon>Metazoa</taxon>
        <taxon>Ecdysozoa</taxon>
        <taxon>Arthropoda</taxon>
        <taxon>Hexapoda</taxon>
        <taxon>Insecta</taxon>
        <taxon>Pterygota</taxon>
        <taxon>Neoptera</taxon>
        <taxon>Endopterygota</taxon>
        <taxon>Lepidoptera</taxon>
        <taxon>Glossata</taxon>
        <taxon>Ditrysia</taxon>
        <taxon>Noctuoidea</taxon>
        <taxon>Erebidae</taxon>
        <taxon>Arctiinae</taxon>
        <taxon>Arctia</taxon>
    </lineage>
</organism>